<protein>
    <recommendedName>
        <fullName evidence="12">Replication restart protein PriA</fullName>
    </recommendedName>
    <alternativeName>
        <fullName evidence="12">ATP-dependent DNA helicase PriA</fullName>
        <ecNumber evidence="12">5.6.2.4</ecNumber>
    </alternativeName>
    <alternativeName>
        <fullName evidence="12">DNA 3'-5' helicase PriA</fullName>
    </alternativeName>
</protein>
<keyword evidence="9 12" id="KW-0238">DNA-binding</keyword>
<dbReference type="GO" id="GO:0003677">
    <property type="term" value="F:DNA binding"/>
    <property type="evidence" value="ECO:0007669"/>
    <property type="project" value="UniProtKB-UniRule"/>
</dbReference>
<comment type="catalytic activity">
    <reaction evidence="12">
        <text>Couples ATP hydrolysis with the unwinding of duplex DNA by translocating in the 3'-5' direction.</text>
        <dbReference type="EC" id="5.6.2.4"/>
    </reaction>
</comment>
<dbReference type="InterPro" id="IPR040498">
    <property type="entry name" value="PriA_CRR"/>
</dbReference>
<keyword evidence="8 12" id="KW-0067">ATP-binding</keyword>
<comment type="caution">
    <text evidence="15">The sequence shown here is derived from an EMBL/GenBank/DDBJ whole genome shotgun (WGS) entry which is preliminary data.</text>
</comment>
<dbReference type="InterPro" id="IPR005259">
    <property type="entry name" value="PriA"/>
</dbReference>
<dbReference type="GO" id="GO:0016887">
    <property type="term" value="F:ATP hydrolysis activity"/>
    <property type="evidence" value="ECO:0007669"/>
    <property type="project" value="RHEA"/>
</dbReference>
<evidence type="ECO:0000256" key="4">
    <source>
        <dbReference type="ARBA" id="ARBA00022741"/>
    </source>
</evidence>
<reference evidence="15 16" key="1">
    <citation type="submission" date="2019-05" db="EMBL/GenBank/DDBJ databases">
        <title>The metagenome of a microbial culture collection derived from dairy environment covers the genomic content of the human microbiome.</title>
        <authorList>
            <person name="Roder T."/>
            <person name="Wuthrich D."/>
            <person name="Sattari Z."/>
            <person name="Von Ah U."/>
            <person name="Bar C."/>
            <person name="Ronchi F."/>
            <person name="Macpherson A.J."/>
            <person name="Ganal-Vonarburg S.C."/>
            <person name="Bruggmann R."/>
            <person name="Vergeres G."/>
        </authorList>
    </citation>
    <scope>NUCLEOTIDE SEQUENCE [LARGE SCALE GENOMIC DNA]</scope>
    <source>
        <strain evidence="15 16">FAM 24235</strain>
    </source>
</reference>
<evidence type="ECO:0000313" key="15">
    <source>
        <dbReference type="EMBL" id="TLQ08527.1"/>
    </source>
</evidence>
<dbReference type="Pfam" id="PF00271">
    <property type="entry name" value="Helicase_C"/>
    <property type="match status" value="1"/>
</dbReference>
<dbReference type="OrthoDB" id="9759544at2"/>
<name>A0A5R9C627_9LACT</name>
<dbReference type="STRING" id="191770.SAMN04488013_10111"/>
<feature type="binding site" evidence="12">
    <location>
        <position position="523"/>
    </location>
    <ligand>
        <name>Zn(2+)</name>
        <dbReference type="ChEBI" id="CHEBI:29105"/>
        <label>2</label>
    </ligand>
</feature>
<dbReference type="GO" id="GO:0005524">
    <property type="term" value="F:ATP binding"/>
    <property type="evidence" value="ECO:0007669"/>
    <property type="project" value="UniProtKB-UniRule"/>
</dbReference>
<dbReference type="EMBL" id="VBTE01000007">
    <property type="protein sequence ID" value="TLQ08527.1"/>
    <property type="molecule type" value="Genomic_DNA"/>
</dbReference>
<evidence type="ECO:0000259" key="14">
    <source>
        <dbReference type="PROSITE" id="PS51194"/>
    </source>
</evidence>
<dbReference type="Pfam" id="PF18319">
    <property type="entry name" value="Zn_ribbon_PriA"/>
    <property type="match status" value="1"/>
</dbReference>
<gene>
    <name evidence="12 15" type="primary">priA</name>
    <name evidence="15" type="ORF">FEZ48_03595</name>
</gene>
<feature type="binding site" evidence="12">
    <location>
        <position position="554"/>
    </location>
    <ligand>
        <name>Zn(2+)</name>
        <dbReference type="ChEBI" id="CHEBI:29105"/>
        <label>1</label>
    </ligand>
</feature>
<dbReference type="Pfam" id="PF18074">
    <property type="entry name" value="PriA_C"/>
    <property type="match status" value="1"/>
</dbReference>
<feature type="binding site" evidence="12">
    <location>
        <position position="520"/>
    </location>
    <ligand>
        <name>Zn(2+)</name>
        <dbReference type="ChEBI" id="CHEBI:29105"/>
        <label>2</label>
    </ligand>
</feature>
<comment type="cofactor">
    <cofactor evidence="12">
        <name>Zn(2+)</name>
        <dbReference type="ChEBI" id="CHEBI:29105"/>
    </cofactor>
    <text evidence="12">Binds 2 zinc ions per subunit.</text>
</comment>
<comment type="similarity">
    <text evidence="12">Belongs to the helicase family. PriA subfamily.</text>
</comment>
<keyword evidence="5 12" id="KW-0378">Hydrolase</keyword>
<dbReference type="CDD" id="cd17929">
    <property type="entry name" value="DEXHc_priA"/>
    <property type="match status" value="1"/>
</dbReference>
<feature type="binding site" evidence="12">
    <location>
        <position position="514"/>
    </location>
    <ligand>
        <name>Zn(2+)</name>
        <dbReference type="ChEBI" id="CHEBI:29105"/>
        <label>1</label>
    </ligand>
</feature>
<dbReference type="HAMAP" id="MF_00983">
    <property type="entry name" value="PriA"/>
    <property type="match status" value="1"/>
</dbReference>
<dbReference type="CDD" id="cd18804">
    <property type="entry name" value="SF2_C_priA"/>
    <property type="match status" value="1"/>
</dbReference>
<sequence>MPHIAEVIVDVPVLQTNKPFHYEIPKEFEHRLVSGMRVVVPFGNGSRLVQGFVINRFETSDYNGELKKIDQLMDLMPVLNTELIDLGGFMAKETFSFRISCYQTMLPAVLRAKYEKKISLIDDLEEETLFEVFRGKQELTWEEVIDRDLVKLMLELKAQGKVEVNYEVKDKRTKKTIKKVTSKLNFEQLEEISEGLRANAKRQIDLINVLQSIDSGEWLDVKWLTEEYGITLSTLKAAENKGWCQLKDVEIYRDPFKNVKIETTTALMLNPAQQTAYNEISNKMAENIHEVFLLKGITGSGKTEVYLQTISKVLDENQGALMLVPEIALTPQMVYRFKSRFGEKVAVLHSGLSEGEKYDEWRKINNGEASVVVGARSSVFAPLKKIGLIIIDEEHETSYKQEENPRYHARDIAIWRGAYHHCPVILGSATPSLESSARASKGVYTLLELKERANKKALPEVSVIDMREEAKKGNRSNFSLSLQGAIKERLEKKEQSVLMLNRRGYSSFVMCRDCGFVLGCPNCDISQTLHMDTKTMKCHYCGHEEGIPAICPNCQSKSIRYFGTGTQKVQEELQGLFPEARIIRMDVDTTRRKGAHERLLKDFGDKKADILLGTQMIAKGLDFPDVTLVGVINADTSLGLPDFRSAERTFQLLTQVSGRAGRAEKIGKVLVQSFNPEHYAIQYAKKHDYDSFYKREMHLRHLSDYSPYYFLVRISVSHENEMTAAKKIGEFIQFIRPVLSDKAIVLGPTPKSIARTHNRYHFQVIIKYKKEEALSNRLHELLARTQKDQAKGLFISIDSQPMNFI</sequence>
<dbReference type="GO" id="GO:0008270">
    <property type="term" value="F:zinc ion binding"/>
    <property type="evidence" value="ECO:0007669"/>
    <property type="project" value="UniProtKB-UniRule"/>
</dbReference>
<dbReference type="Proteomes" id="UP000307201">
    <property type="component" value="Unassembled WGS sequence"/>
</dbReference>
<dbReference type="InterPro" id="IPR001650">
    <property type="entry name" value="Helicase_C-like"/>
</dbReference>
<dbReference type="Gene3D" id="3.40.50.300">
    <property type="entry name" value="P-loop containing nucleotide triphosphate hydrolases"/>
    <property type="match status" value="2"/>
</dbReference>
<dbReference type="RefSeq" id="WP_138471203.1">
    <property type="nucleotide sequence ID" value="NZ_JBGQQQ010000002.1"/>
</dbReference>
<keyword evidence="1 12" id="KW-0639">Primosome</keyword>
<dbReference type="InterPro" id="IPR042115">
    <property type="entry name" value="PriA_3primeBD_sf"/>
</dbReference>
<dbReference type="PROSITE" id="PS51192">
    <property type="entry name" value="HELICASE_ATP_BIND_1"/>
    <property type="match status" value="1"/>
</dbReference>
<evidence type="ECO:0000256" key="7">
    <source>
        <dbReference type="ARBA" id="ARBA00022833"/>
    </source>
</evidence>
<evidence type="ECO:0000256" key="12">
    <source>
        <dbReference type="HAMAP-Rule" id="MF_00983"/>
    </source>
</evidence>
<dbReference type="InterPro" id="IPR014001">
    <property type="entry name" value="Helicase_ATP-bd"/>
</dbReference>
<organism evidence="15 16">
    <name type="scientific">Marinilactibacillus psychrotolerans</name>
    <dbReference type="NCBI Taxonomy" id="191770"/>
    <lineage>
        <taxon>Bacteria</taxon>
        <taxon>Bacillati</taxon>
        <taxon>Bacillota</taxon>
        <taxon>Bacilli</taxon>
        <taxon>Lactobacillales</taxon>
        <taxon>Carnobacteriaceae</taxon>
        <taxon>Marinilactibacillus</taxon>
    </lineage>
</organism>
<keyword evidence="4 12" id="KW-0547">Nucleotide-binding</keyword>
<dbReference type="NCBIfam" id="TIGR00595">
    <property type="entry name" value="priA"/>
    <property type="match status" value="1"/>
</dbReference>
<evidence type="ECO:0000256" key="10">
    <source>
        <dbReference type="ARBA" id="ARBA00023235"/>
    </source>
</evidence>
<dbReference type="InterPro" id="IPR041222">
    <property type="entry name" value="PriA_3primeBD"/>
</dbReference>
<dbReference type="FunFam" id="3.40.50.300:FF:000489">
    <property type="entry name" value="Primosome assembly protein PriA"/>
    <property type="match status" value="1"/>
</dbReference>
<dbReference type="FunFam" id="3.40.1440.60:FF:000001">
    <property type="entry name" value="Primosomal protein N"/>
    <property type="match status" value="1"/>
</dbReference>
<dbReference type="EC" id="5.6.2.4" evidence="12"/>
<keyword evidence="7 12" id="KW-0862">Zinc</keyword>
<dbReference type="NCBIfam" id="NF004066">
    <property type="entry name" value="PRK05580.1-3"/>
    <property type="match status" value="1"/>
</dbReference>
<evidence type="ECO:0000256" key="6">
    <source>
        <dbReference type="ARBA" id="ARBA00022806"/>
    </source>
</evidence>
<dbReference type="InterPro" id="IPR006935">
    <property type="entry name" value="Helicase/UvrB_N"/>
</dbReference>
<dbReference type="Pfam" id="PF17764">
    <property type="entry name" value="PriA_3primeBD"/>
    <property type="match status" value="1"/>
</dbReference>
<dbReference type="InterPro" id="IPR027417">
    <property type="entry name" value="P-loop_NTPase"/>
</dbReference>
<evidence type="ECO:0000256" key="1">
    <source>
        <dbReference type="ARBA" id="ARBA00022515"/>
    </source>
</evidence>
<dbReference type="GO" id="GO:0006302">
    <property type="term" value="P:double-strand break repair"/>
    <property type="evidence" value="ECO:0007669"/>
    <property type="project" value="InterPro"/>
</dbReference>
<dbReference type="GO" id="GO:0006269">
    <property type="term" value="P:DNA replication, synthesis of primer"/>
    <property type="evidence" value="ECO:0007669"/>
    <property type="project" value="UniProtKB-KW"/>
</dbReference>
<evidence type="ECO:0000259" key="13">
    <source>
        <dbReference type="PROSITE" id="PS51192"/>
    </source>
</evidence>
<dbReference type="GO" id="GO:1990077">
    <property type="term" value="C:primosome complex"/>
    <property type="evidence" value="ECO:0007669"/>
    <property type="project" value="UniProtKB-UniRule"/>
</dbReference>
<evidence type="ECO:0000256" key="3">
    <source>
        <dbReference type="ARBA" id="ARBA00022723"/>
    </source>
</evidence>
<comment type="subunit">
    <text evidence="12">Component of the replication restart primosome.</text>
</comment>
<dbReference type="SUPFAM" id="SSF52540">
    <property type="entry name" value="P-loop containing nucleoside triphosphate hydrolases"/>
    <property type="match status" value="2"/>
</dbReference>
<comment type="function">
    <text evidence="12">Initiates the restart of stalled replication forks, which reloads the replicative helicase on sites other than the origin of replication. Recognizes and binds to abandoned replication forks and remodels them to uncover a helicase loading site. Promotes assembly of the primosome at these replication forks.</text>
</comment>
<feature type="binding site" evidence="12">
    <location>
        <position position="551"/>
    </location>
    <ligand>
        <name>Zn(2+)</name>
        <dbReference type="ChEBI" id="CHEBI:29105"/>
        <label>1</label>
    </ligand>
</feature>
<evidence type="ECO:0000256" key="5">
    <source>
        <dbReference type="ARBA" id="ARBA00022801"/>
    </source>
</evidence>
<keyword evidence="2 12" id="KW-0235">DNA replication</keyword>
<feature type="binding site" evidence="12">
    <location>
        <position position="541"/>
    </location>
    <ligand>
        <name>Zn(2+)</name>
        <dbReference type="ChEBI" id="CHEBI:29105"/>
        <label>2</label>
    </ligand>
</feature>
<evidence type="ECO:0000256" key="9">
    <source>
        <dbReference type="ARBA" id="ARBA00023125"/>
    </source>
</evidence>
<dbReference type="AlphaFoldDB" id="A0A5R9C627"/>
<evidence type="ECO:0000313" key="16">
    <source>
        <dbReference type="Proteomes" id="UP000307201"/>
    </source>
</evidence>
<proteinExistence type="inferred from homology"/>
<evidence type="ECO:0000256" key="11">
    <source>
        <dbReference type="ARBA" id="ARBA00048988"/>
    </source>
</evidence>
<dbReference type="PANTHER" id="PTHR30580:SF0">
    <property type="entry name" value="PRIMOSOMAL PROTEIN N"/>
    <property type="match status" value="1"/>
</dbReference>
<evidence type="ECO:0000256" key="2">
    <source>
        <dbReference type="ARBA" id="ARBA00022705"/>
    </source>
</evidence>
<feature type="binding site" evidence="12">
    <location>
        <position position="511"/>
    </location>
    <ligand>
        <name>Zn(2+)</name>
        <dbReference type="ChEBI" id="CHEBI:29105"/>
        <label>1</label>
    </ligand>
</feature>
<feature type="domain" description="Helicase C-terminal" evidence="14">
    <location>
        <begin position="546"/>
        <end position="700"/>
    </location>
</feature>
<comment type="catalytic activity">
    <reaction evidence="11 12">
        <text>ATP + H2O = ADP + phosphate + H(+)</text>
        <dbReference type="Rhea" id="RHEA:13065"/>
        <dbReference type="ChEBI" id="CHEBI:15377"/>
        <dbReference type="ChEBI" id="CHEBI:15378"/>
        <dbReference type="ChEBI" id="CHEBI:30616"/>
        <dbReference type="ChEBI" id="CHEBI:43474"/>
        <dbReference type="ChEBI" id="CHEBI:456216"/>
        <dbReference type="EC" id="5.6.2.4"/>
    </reaction>
</comment>
<feature type="binding site" evidence="12">
    <location>
        <position position="538"/>
    </location>
    <ligand>
        <name>Zn(2+)</name>
        <dbReference type="ChEBI" id="CHEBI:29105"/>
        <label>2</label>
    </ligand>
</feature>
<keyword evidence="3 12" id="KW-0479">Metal-binding</keyword>
<dbReference type="SMART" id="SM00487">
    <property type="entry name" value="DEXDc"/>
    <property type="match status" value="1"/>
</dbReference>
<keyword evidence="6 12" id="KW-0347">Helicase</keyword>
<dbReference type="GO" id="GO:0006270">
    <property type="term" value="P:DNA replication initiation"/>
    <property type="evidence" value="ECO:0007669"/>
    <property type="project" value="TreeGrafter"/>
</dbReference>
<dbReference type="PANTHER" id="PTHR30580">
    <property type="entry name" value="PRIMOSOMAL PROTEIN N"/>
    <property type="match status" value="1"/>
</dbReference>
<dbReference type="GO" id="GO:0006310">
    <property type="term" value="P:DNA recombination"/>
    <property type="evidence" value="ECO:0007669"/>
    <property type="project" value="InterPro"/>
</dbReference>
<dbReference type="PROSITE" id="PS51194">
    <property type="entry name" value="HELICASE_CTER"/>
    <property type="match status" value="1"/>
</dbReference>
<dbReference type="SMART" id="SM00490">
    <property type="entry name" value="HELICc"/>
    <property type="match status" value="1"/>
</dbReference>
<evidence type="ECO:0000256" key="8">
    <source>
        <dbReference type="ARBA" id="ARBA00022840"/>
    </source>
</evidence>
<dbReference type="InterPro" id="IPR041236">
    <property type="entry name" value="PriA_C"/>
</dbReference>
<dbReference type="Gene3D" id="3.40.1440.60">
    <property type="entry name" value="PriA, 3(prime) DNA-binding domain"/>
    <property type="match status" value="1"/>
</dbReference>
<dbReference type="Pfam" id="PF04851">
    <property type="entry name" value="ResIII"/>
    <property type="match status" value="1"/>
</dbReference>
<dbReference type="GO" id="GO:0043138">
    <property type="term" value="F:3'-5' DNA helicase activity"/>
    <property type="evidence" value="ECO:0007669"/>
    <property type="project" value="UniProtKB-EC"/>
</dbReference>
<accession>A0A5R9C627</accession>
<keyword evidence="10 12" id="KW-0413">Isomerase</keyword>
<feature type="domain" description="Helicase ATP-binding" evidence="13">
    <location>
        <begin position="283"/>
        <end position="449"/>
    </location>
</feature>